<dbReference type="InterPro" id="IPR044828">
    <property type="entry name" value="TSJT1-like"/>
</dbReference>
<accession>A0A804KY81</accession>
<dbReference type="AlphaFoldDB" id="A0A804KY81"/>
<dbReference type="OMA" id="CATIEYN"/>
<reference evidence="2" key="1">
    <citation type="submission" date="2021-03" db="EMBL/GenBank/DDBJ databases">
        <authorList>
            <consortium name="Genoscope - CEA"/>
            <person name="William W."/>
        </authorList>
    </citation>
    <scope>NUCLEOTIDE SEQUENCE</scope>
    <source>
        <strain evidence="2">Doubled-haploid Pahang</strain>
    </source>
</reference>
<dbReference type="SUPFAM" id="SSF56235">
    <property type="entry name" value="N-terminal nucleophile aminohydrolases (Ntn hydrolases)"/>
    <property type="match status" value="1"/>
</dbReference>
<dbReference type="PANTHER" id="PTHR45952">
    <property type="entry name" value="ALUMINUM INDUCED PROTEIN WITH YGL AND LRDR MOTIFS"/>
    <property type="match status" value="1"/>
</dbReference>
<evidence type="ECO:0000313" key="3">
    <source>
        <dbReference type="EnsemblPlants" id="Ma10_p19960.1"/>
    </source>
</evidence>
<dbReference type="Gene3D" id="3.60.20.10">
    <property type="entry name" value="Glutamine Phosphoribosylpyrophosphate, subunit 1, domain 1"/>
    <property type="match status" value="1"/>
</dbReference>
<dbReference type="OrthoDB" id="2019121at2759"/>
<dbReference type="Proteomes" id="UP000012960">
    <property type="component" value="Unplaced"/>
</dbReference>
<dbReference type="InterPro" id="IPR024286">
    <property type="entry name" value="DUF3700"/>
</dbReference>
<organism evidence="3 4">
    <name type="scientific">Musa acuminata subsp. malaccensis</name>
    <name type="common">Wild banana</name>
    <name type="synonym">Musa malaccensis</name>
    <dbReference type="NCBI Taxonomy" id="214687"/>
    <lineage>
        <taxon>Eukaryota</taxon>
        <taxon>Viridiplantae</taxon>
        <taxon>Streptophyta</taxon>
        <taxon>Embryophyta</taxon>
        <taxon>Tracheophyta</taxon>
        <taxon>Spermatophyta</taxon>
        <taxon>Magnoliopsida</taxon>
        <taxon>Liliopsida</taxon>
        <taxon>Zingiberales</taxon>
        <taxon>Musaceae</taxon>
        <taxon>Musa</taxon>
    </lineage>
</organism>
<feature type="domain" description="Glutamine amidotransferase type-2" evidence="1">
    <location>
        <begin position="1"/>
        <end position="197"/>
    </location>
</feature>
<name>A0A804KY81_MUSAM</name>
<dbReference type="EMBL" id="HG996476">
    <property type="protein sequence ID" value="CAG1854064.1"/>
    <property type="molecule type" value="Genomic_DNA"/>
</dbReference>
<evidence type="ECO:0000313" key="4">
    <source>
        <dbReference type="Proteomes" id="UP000012960"/>
    </source>
</evidence>
<dbReference type="PROSITE" id="PS51278">
    <property type="entry name" value="GATASE_TYPE_2"/>
    <property type="match status" value="1"/>
</dbReference>
<dbReference type="Pfam" id="PF12481">
    <property type="entry name" value="DUF3700"/>
    <property type="match status" value="1"/>
</dbReference>
<evidence type="ECO:0000259" key="1">
    <source>
        <dbReference type="PROSITE" id="PS51278"/>
    </source>
</evidence>
<dbReference type="SMART" id="SM01172">
    <property type="entry name" value="DUF3700"/>
    <property type="match status" value="1"/>
</dbReference>
<gene>
    <name evidence="2" type="ORF">GSMUA_322900.1</name>
</gene>
<keyword evidence="4" id="KW-1185">Reference proteome</keyword>
<reference evidence="3" key="2">
    <citation type="submission" date="2021-05" db="UniProtKB">
        <authorList>
            <consortium name="EnsemblPlants"/>
        </authorList>
    </citation>
    <scope>IDENTIFICATION</scope>
    <source>
        <strain evidence="3">subsp. malaccensis</strain>
    </source>
</reference>
<dbReference type="EnsemblPlants" id="Ma10_t19960.1">
    <property type="protein sequence ID" value="Ma10_p19960.1"/>
    <property type="gene ID" value="Ma10_g19960"/>
</dbReference>
<dbReference type="InParanoid" id="A0A804KY81"/>
<proteinExistence type="predicted"/>
<dbReference type="InterPro" id="IPR017932">
    <property type="entry name" value="GATase_2_dom"/>
</dbReference>
<evidence type="ECO:0000313" key="2">
    <source>
        <dbReference type="EMBL" id="CAG1854064.1"/>
    </source>
</evidence>
<dbReference type="Gramene" id="Ma10_t19960.1">
    <property type="protein sequence ID" value="Ma10_p19960.1"/>
    <property type="gene ID" value="Ma10_g19960"/>
</dbReference>
<dbReference type="InterPro" id="IPR029055">
    <property type="entry name" value="Ntn_hydrolases_N"/>
</dbReference>
<sequence>MLGVFSGAVVSPPEELIRAGHRTPTAKKTADKLLDAFLKNNPSSVAINIGSAARISYNHQNQSLLQPRSFAVSDEIFCLFKGTLENLPSLKHQYGLGKNASEVVLVMEAYRALRDRAPYPTNLMLAHLVGNFAFIVFDNVTSTVFAASDGDGKVPLFMGITADGYLAFSDDAEELRSACGKSLASFPPGCFLSTSTGLRSYEHPKNKVTALPAMEEEIWGTTFKVERPYLRARERSDT</sequence>
<protein>
    <submittedName>
        <fullName evidence="2">(wild Malaysian banana) hypothetical protein</fullName>
    </submittedName>
</protein>
<dbReference type="PANTHER" id="PTHR45952:SF5">
    <property type="entry name" value="ALUMINUM INDUCED PROTEIN WITH YGL AND LRDR MOTIFS"/>
    <property type="match status" value="1"/>
</dbReference>